<evidence type="ECO:0000313" key="2">
    <source>
        <dbReference type="Proteomes" id="UP000621386"/>
    </source>
</evidence>
<name>A0ABS1P8L8_9ACTN</name>
<proteinExistence type="predicted"/>
<dbReference type="RefSeq" id="WP_201823315.1">
    <property type="nucleotide sequence ID" value="NZ_JAERRH010000013.1"/>
</dbReference>
<dbReference type="EMBL" id="JAERRH010000013">
    <property type="protein sequence ID" value="MBL1108504.1"/>
    <property type="molecule type" value="Genomic_DNA"/>
</dbReference>
<evidence type="ECO:0000313" key="1">
    <source>
        <dbReference type="EMBL" id="MBL1108504.1"/>
    </source>
</evidence>
<accession>A0ABS1P8L8</accession>
<comment type="caution">
    <text evidence="1">The sequence shown here is derived from an EMBL/GenBank/DDBJ whole genome shotgun (WGS) entry which is preliminary data.</text>
</comment>
<organism evidence="1 2">
    <name type="scientific">Streptomyces musisoli</name>
    <dbReference type="NCBI Taxonomy" id="2802280"/>
    <lineage>
        <taxon>Bacteria</taxon>
        <taxon>Bacillati</taxon>
        <taxon>Actinomycetota</taxon>
        <taxon>Actinomycetes</taxon>
        <taxon>Kitasatosporales</taxon>
        <taxon>Streptomycetaceae</taxon>
        <taxon>Streptomyces</taxon>
    </lineage>
</organism>
<dbReference type="Proteomes" id="UP000621386">
    <property type="component" value="Unassembled WGS sequence"/>
</dbReference>
<sequence length="232" mass="25512">MTDSSPIRPVQYRDGRPVPHITAWSREQVPPQPLAVIHGHGGRGLGFEDEVSHIDRHYDVPWMRMPATRGGHPRYENVHALRQRQAMSRLLCQMCGGPTLGTRRDERSLFLVASAGGRPIADGELTTSPPTHAVCARLALEHCPPLRRRGWAAALVEHTPVWGVSGLLYHPQSLEPVPTADVSGMHRISFTDDRSLRWTLAARLIIALEGVTAVTDLDVLSDEGTAVARGSR</sequence>
<gene>
    <name evidence="1" type="ORF">JK361_28620</name>
</gene>
<reference evidence="1 2" key="1">
    <citation type="submission" date="2021-01" db="EMBL/GenBank/DDBJ databases">
        <title>WGS of actinomycetes isolated from Thailand.</title>
        <authorList>
            <person name="Thawai C."/>
        </authorList>
    </citation>
    <scope>NUCLEOTIDE SEQUENCE [LARGE SCALE GENOMIC DNA]</scope>
    <source>
        <strain evidence="1 2">CH5-8</strain>
    </source>
</reference>
<protein>
    <submittedName>
        <fullName evidence="1">Uncharacterized protein</fullName>
    </submittedName>
</protein>
<keyword evidence="2" id="KW-1185">Reference proteome</keyword>